<dbReference type="EMBL" id="KY494864">
    <property type="protein sequence ID" value="ARD70111.1"/>
    <property type="molecule type" value="Genomic_DNA"/>
</dbReference>
<dbReference type="SUPFAM" id="SSF56349">
    <property type="entry name" value="DNA breaking-rejoining enzymes"/>
    <property type="match status" value="1"/>
</dbReference>
<dbReference type="InterPro" id="IPR002104">
    <property type="entry name" value="Integrase_catalytic"/>
</dbReference>
<keyword evidence="4" id="KW-0614">Plasmid</keyword>
<dbReference type="AlphaFoldDB" id="A0A1V0M5H8"/>
<dbReference type="Gene3D" id="1.10.150.130">
    <property type="match status" value="1"/>
</dbReference>
<dbReference type="Pfam" id="PF00589">
    <property type="entry name" value="Phage_integrase"/>
    <property type="match status" value="1"/>
</dbReference>
<accession>A0A1V0M5H8</accession>
<evidence type="ECO:0000256" key="2">
    <source>
        <dbReference type="ARBA" id="ARBA00023172"/>
    </source>
</evidence>
<dbReference type="PANTHER" id="PTHR34605">
    <property type="entry name" value="PHAGE_INTEGRASE DOMAIN-CONTAINING PROTEIN"/>
    <property type="match status" value="1"/>
</dbReference>
<organism evidence="4">
    <name type="scientific">Pseudomonas aeruginosa</name>
    <dbReference type="NCBI Taxonomy" id="287"/>
    <lineage>
        <taxon>Bacteria</taxon>
        <taxon>Pseudomonadati</taxon>
        <taxon>Pseudomonadota</taxon>
        <taxon>Gammaproteobacteria</taxon>
        <taxon>Pseudomonadales</taxon>
        <taxon>Pseudomonadaceae</taxon>
        <taxon>Pseudomonas</taxon>
    </lineage>
</organism>
<dbReference type="PANTHER" id="PTHR34605:SF3">
    <property type="entry name" value="P CELL-TYPE AGGLUTINATION PROTEIN MAP4-LIKE-RELATED"/>
    <property type="match status" value="1"/>
</dbReference>
<dbReference type="PROSITE" id="PS51898">
    <property type="entry name" value="TYR_RECOMBINASE"/>
    <property type="match status" value="1"/>
</dbReference>
<dbReference type="InterPro" id="IPR013762">
    <property type="entry name" value="Integrase-like_cat_sf"/>
</dbReference>
<geneLocation type="plasmid" evidence="4">
    <name>pJB37</name>
</geneLocation>
<evidence type="ECO:0000313" key="4">
    <source>
        <dbReference type="EMBL" id="ARD70111.1"/>
    </source>
</evidence>
<keyword evidence="2" id="KW-0233">DNA recombination</keyword>
<dbReference type="SUPFAM" id="SSF47823">
    <property type="entry name" value="lambda integrase-like, N-terminal domain"/>
    <property type="match status" value="1"/>
</dbReference>
<sequence>MTMSKRPDNDNAGNKVMAMDFELKSALIDSAAGSPNTDKAYRQAREHFKSNGGLLPATEEMVDRYVRTFAGELSVNTLQLRVAAIAKWHQEFGFPDPTKSKVKRTMKGIRALFNKAPKKALPIAIENLRKMIDYLDTAERAAISAGDLAKQLAASRNRALVLIGFWRAFRSDELSRIEAHNITVIPDRDMRIFLRKTKHDRDALGQEFIVPALIELCPVRAYTHWLEDSGIHYGPVFRPITRWGRMADEGLSSSAIGPILRRVAEAAGVEQRYTSHSFRHGFANWAIDEGWDLISMMRYVGWKSVQNAQGYVQPKFNFGKLAIGQPASLSAPRWEPGHGEVFPGIAERLEDDE</sequence>
<evidence type="ECO:0000259" key="3">
    <source>
        <dbReference type="PROSITE" id="PS51898"/>
    </source>
</evidence>
<dbReference type="InterPro" id="IPR052925">
    <property type="entry name" value="Phage_Integrase-like_Recomb"/>
</dbReference>
<keyword evidence="1" id="KW-0238">DNA-binding</keyword>
<protein>
    <submittedName>
        <fullName evidence="4">Cointegrate resolution protein S</fullName>
    </submittedName>
</protein>
<dbReference type="GO" id="GO:0006310">
    <property type="term" value="P:DNA recombination"/>
    <property type="evidence" value="ECO:0007669"/>
    <property type="project" value="UniProtKB-KW"/>
</dbReference>
<reference evidence="4" key="1">
    <citation type="submission" date="2017-01" db="EMBL/GenBank/DDBJ databases">
        <title>Complete nucleotide sequence of an IncP-2 blaVIM-2-harboring megaplasmid from Pseudomonas aeruginosa.</title>
        <authorList>
            <person name="Botelho J."/>
            <person name="Grosso F."/>
            <person name="Mabrouk A."/>
            <person name="Peixe L."/>
        </authorList>
    </citation>
    <scope>NUCLEOTIDE SEQUENCE</scope>
    <source>
        <strain evidence="4">FFUP_PS_37</strain>
        <plasmid evidence="4">pJB37</plasmid>
    </source>
</reference>
<dbReference type="Gene3D" id="1.10.443.10">
    <property type="entry name" value="Intergrase catalytic core"/>
    <property type="match status" value="1"/>
</dbReference>
<name>A0A1V0M5H8_PSEAI</name>
<proteinExistence type="predicted"/>
<dbReference type="CDD" id="cd00799">
    <property type="entry name" value="INT_Cre_C"/>
    <property type="match status" value="1"/>
</dbReference>
<dbReference type="GO" id="GO:0015074">
    <property type="term" value="P:DNA integration"/>
    <property type="evidence" value="ECO:0007669"/>
    <property type="project" value="InterPro"/>
</dbReference>
<evidence type="ECO:0000256" key="1">
    <source>
        <dbReference type="ARBA" id="ARBA00023125"/>
    </source>
</evidence>
<dbReference type="InterPro" id="IPR010998">
    <property type="entry name" value="Integrase_recombinase_N"/>
</dbReference>
<dbReference type="GO" id="GO:0003677">
    <property type="term" value="F:DNA binding"/>
    <property type="evidence" value="ECO:0007669"/>
    <property type="project" value="UniProtKB-KW"/>
</dbReference>
<feature type="domain" description="Tyr recombinase" evidence="3">
    <location>
        <begin position="130"/>
        <end position="325"/>
    </location>
</feature>
<dbReference type="InterPro" id="IPR011010">
    <property type="entry name" value="DNA_brk_join_enz"/>
</dbReference>